<name>A0AAU9K6L3_9CILI</name>
<keyword evidence="2" id="KW-1185">Reference proteome</keyword>
<evidence type="ECO:0000313" key="1">
    <source>
        <dbReference type="EMBL" id="CAG9332827.1"/>
    </source>
</evidence>
<comment type="caution">
    <text evidence="1">The sequence shown here is derived from an EMBL/GenBank/DDBJ whole genome shotgun (WGS) entry which is preliminary data.</text>
</comment>
<evidence type="ECO:0000313" key="2">
    <source>
        <dbReference type="Proteomes" id="UP001162131"/>
    </source>
</evidence>
<gene>
    <name evidence="1" type="ORF">BSTOLATCC_MIC57116</name>
</gene>
<protein>
    <submittedName>
        <fullName evidence="1">Uncharacterized protein</fullName>
    </submittedName>
</protein>
<proteinExistence type="predicted"/>
<organism evidence="1 2">
    <name type="scientific">Blepharisma stoltei</name>
    <dbReference type="NCBI Taxonomy" id="1481888"/>
    <lineage>
        <taxon>Eukaryota</taxon>
        <taxon>Sar</taxon>
        <taxon>Alveolata</taxon>
        <taxon>Ciliophora</taxon>
        <taxon>Postciliodesmatophora</taxon>
        <taxon>Heterotrichea</taxon>
        <taxon>Heterotrichida</taxon>
        <taxon>Blepharismidae</taxon>
        <taxon>Blepharisma</taxon>
    </lineage>
</organism>
<dbReference type="AlphaFoldDB" id="A0AAU9K6L3"/>
<dbReference type="EMBL" id="CAJZBQ010000055">
    <property type="protein sequence ID" value="CAG9332827.1"/>
    <property type="molecule type" value="Genomic_DNA"/>
</dbReference>
<reference evidence="1" key="1">
    <citation type="submission" date="2021-09" db="EMBL/GenBank/DDBJ databases">
        <authorList>
            <consortium name="AG Swart"/>
            <person name="Singh M."/>
            <person name="Singh A."/>
            <person name="Seah K."/>
            <person name="Emmerich C."/>
        </authorList>
    </citation>
    <scope>NUCLEOTIDE SEQUENCE</scope>
    <source>
        <strain evidence="1">ATCC30299</strain>
    </source>
</reference>
<dbReference type="Proteomes" id="UP001162131">
    <property type="component" value="Unassembled WGS sequence"/>
</dbReference>
<sequence>MLKTPDEERVKDLAVRLKFLRDELRPIYKGKLFRTNEVPDYIKEEVCRLFDEHGGKGILKRVCNISDTQIKCWYKQWKENPRCYETVESQKLRKKKLKEAPVNINEIGPLEKFNSCKVTSRKTNRKKYKGTEDICEIKNMMTVDIQNKCEEIKSRMDSSGDISAGRGLNYGLKKDIVKLVLKAGHPRPIALLLGLSERVVEGWKDNYETEIIENYQD</sequence>
<accession>A0AAU9K6L3</accession>